<dbReference type="PROSITE" id="PS50850">
    <property type="entry name" value="MFS"/>
    <property type="match status" value="1"/>
</dbReference>
<feature type="transmembrane region" description="Helical" evidence="6">
    <location>
        <begin position="318"/>
        <end position="342"/>
    </location>
</feature>
<dbReference type="HOGENOM" id="CLU_029352_4_2_3"/>
<dbReference type="RefSeq" id="WP_015209318.1">
    <property type="nucleotide sequence ID" value="NC_019757.1"/>
</dbReference>
<feature type="transmembrane region" description="Helical" evidence="6">
    <location>
        <begin position="381"/>
        <end position="403"/>
    </location>
</feature>
<evidence type="ECO:0000313" key="9">
    <source>
        <dbReference type="Proteomes" id="UP000010475"/>
    </source>
</evidence>
<evidence type="ECO:0000256" key="5">
    <source>
        <dbReference type="ARBA" id="ARBA00023136"/>
    </source>
</evidence>
<keyword evidence="9" id="KW-1185">Reference proteome</keyword>
<gene>
    <name evidence="8" type="ORF">Cylst_3964</name>
</gene>
<dbReference type="Proteomes" id="UP000010475">
    <property type="component" value="Chromosome"/>
</dbReference>
<dbReference type="InterPro" id="IPR011701">
    <property type="entry name" value="MFS"/>
</dbReference>
<proteinExistence type="predicted"/>
<reference evidence="8 9" key="1">
    <citation type="submission" date="2012-06" db="EMBL/GenBank/DDBJ databases">
        <title>Finished chromosome of genome of Cylindrospermum stagnale PCC 7417.</title>
        <authorList>
            <consortium name="US DOE Joint Genome Institute"/>
            <person name="Gugger M."/>
            <person name="Coursin T."/>
            <person name="Rippka R."/>
            <person name="Tandeau De Marsac N."/>
            <person name="Huntemann M."/>
            <person name="Wei C.-L."/>
            <person name="Han J."/>
            <person name="Detter J.C."/>
            <person name="Han C."/>
            <person name="Tapia R."/>
            <person name="Chen A."/>
            <person name="Kyrpides N."/>
            <person name="Mavromatis K."/>
            <person name="Markowitz V."/>
            <person name="Szeto E."/>
            <person name="Ivanova N."/>
            <person name="Pagani I."/>
            <person name="Pati A."/>
            <person name="Goodwin L."/>
            <person name="Nordberg H.P."/>
            <person name="Cantor M.N."/>
            <person name="Hua S.X."/>
            <person name="Woyke T."/>
            <person name="Kerfeld C.A."/>
        </authorList>
    </citation>
    <scope>NUCLEOTIDE SEQUENCE [LARGE SCALE GENOMIC DNA]</scope>
    <source>
        <strain evidence="8 9">PCC 7417</strain>
    </source>
</reference>
<evidence type="ECO:0000313" key="8">
    <source>
        <dbReference type="EMBL" id="AFZ26075.1"/>
    </source>
</evidence>
<feature type="transmembrane region" description="Helical" evidence="6">
    <location>
        <begin position="292"/>
        <end position="312"/>
    </location>
</feature>
<organism evidence="8 9">
    <name type="scientific">Cylindrospermum stagnale PCC 7417</name>
    <dbReference type="NCBI Taxonomy" id="56107"/>
    <lineage>
        <taxon>Bacteria</taxon>
        <taxon>Bacillati</taxon>
        <taxon>Cyanobacteriota</taxon>
        <taxon>Cyanophyceae</taxon>
        <taxon>Nostocales</taxon>
        <taxon>Nostocaceae</taxon>
        <taxon>Cylindrospermum</taxon>
    </lineage>
</organism>
<comment type="subcellular location">
    <subcellularLocation>
        <location evidence="1">Cell membrane</location>
        <topology evidence="1">Multi-pass membrane protein</topology>
    </subcellularLocation>
</comment>
<sequence>MISTKSLNKLGLLGCLYVSQFLPTAFLYQALPVFMRQQGVSLKTISFLSLLILPSALNFLWSPLIDRYSFTTLGHYRFWIICLQVLIACTTVIGGLLNIEHNVTALLICLFVMCFLCACQNIATDALALGLLEVRERSLGNGVQMGGNYLGAVIGGGWMLSLLNYWGWMATMLTLAFLVVVALFPILRYEEPNRNNQQVSQTKLDSQRSTPALMNLVKFFRRQGMWRWLLVLLLYMKGSIMASTMYRLLLVDIGLSLSEIGLLLGVVSYTVGIFGAIAAGFLINPLGRKRSLILFGLFQAVAMMTYLLPASGVTSLPILYLVAIVVQFSVSLTSTAVFTIVMDKSELETAGTDQTIQSSILSFSGISAAAISGVIAESFGYQGVFVLGVVITLLSVVITARVFDETRSTQDSPLISG</sequence>
<feature type="transmembrane region" description="Helical" evidence="6">
    <location>
        <begin position="105"/>
        <end position="132"/>
    </location>
</feature>
<evidence type="ECO:0000256" key="2">
    <source>
        <dbReference type="ARBA" id="ARBA00022448"/>
    </source>
</evidence>
<dbReference type="InterPro" id="IPR036259">
    <property type="entry name" value="MFS_trans_sf"/>
</dbReference>
<dbReference type="PATRIC" id="fig|56107.3.peg.4352"/>
<dbReference type="KEGG" id="csg:Cylst_3964"/>
<evidence type="ECO:0000256" key="6">
    <source>
        <dbReference type="SAM" id="Phobius"/>
    </source>
</evidence>
<evidence type="ECO:0000256" key="3">
    <source>
        <dbReference type="ARBA" id="ARBA00022692"/>
    </source>
</evidence>
<feature type="transmembrane region" description="Helical" evidence="6">
    <location>
        <begin position="228"/>
        <end position="248"/>
    </location>
</feature>
<feature type="transmembrane region" description="Helical" evidence="6">
    <location>
        <begin position="354"/>
        <end position="375"/>
    </location>
</feature>
<feature type="transmembrane region" description="Helical" evidence="6">
    <location>
        <begin position="76"/>
        <end position="99"/>
    </location>
</feature>
<feature type="domain" description="Major facilitator superfamily (MFS) profile" evidence="7">
    <location>
        <begin position="1"/>
        <end position="407"/>
    </location>
</feature>
<dbReference type="PANTHER" id="PTHR12778:SF10">
    <property type="entry name" value="MAJOR FACILITATOR SUPERFAMILY DOMAIN-CONTAINING PROTEIN 3"/>
    <property type="match status" value="1"/>
</dbReference>
<dbReference type="PANTHER" id="PTHR12778">
    <property type="entry name" value="SOLUTE CARRIER FAMILY 33 ACETYL-COA TRANSPORTER -RELATED"/>
    <property type="match status" value="1"/>
</dbReference>
<keyword evidence="3 6" id="KW-0812">Transmembrane</keyword>
<dbReference type="Pfam" id="PF07690">
    <property type="entry name" value="MFS_1"/>
    <property type="match status" value="1"/>
</dbReference>
<protein>
    <submittedName>
        <fullName evidence="8">Arabinose efflux permease family protein</fullName>
    </submittedName>
</protein>
<evidence type="ECO:0000256" key="1">
    <source>
        <dbReference type="ARBA" id="ARBA00004651"/>
    </source>
</evidence>
<keyword evidence="5 6" id="KW-0472">Membrane</keyword>
<feature type="transmembrane region" description="Helical" evidence="6">
    <location>
        <begin position="165"/>
        <end position="187"/>
    </location>
</feature>
<feature type="transmembrane region" description="Helical" evidence="6">
    <location>
        <begin position="260"/>
        <end position="283"/>
    </location>
</feature>
<accession>K9X0F7</accession>
<dbReference type="SUPFAM" id="SSF103473">
    <property type="entry name" value="MFS general substrate transporter"/>
    <property type="match status" value="1"/>
</dbReference>
<dbReference type="AlphaFoldDB" id="K9X0F7"/>
<keyword evidence="2" id="KW-0813">Transport</keyword>
<dbReference type="InterPro" id="IPR004752">
    <property type="entry name" value="AmpG_permease/AT-1"/>
</dbReference>
<feature type="transmembrane region" description="Helical" evidence="6">
    <location>
        <begin position="12"/>
        <end position="31"/>
    </location>
</feature>
<dbReference type="Gene3D" id="1.20.1250.20">
    <property type="entry name" value="MFS general substrate transporter like domains"/>
    <property type="match status" value="2"/>
</dbReference>
<dbReference type="CDD" id="cd17485">
    <property type="entry name" value="MFS_MFSD3"/>
    <property type="match status" value="1"/>
</dbReference>
<evidence type="ECO:0000259" key="7">
    <source>
        <dbReference type="PROSITE" id="PS50850"/>
    </source>
</evidence>
<evidence type="ECO:0000256" key="4">
    <source>
        <dbReference type="ARBA" id="ARBA00022989"/>
    </source>
</evidence>
<keyword evidence="4 6" id="KW-1133">Transmembrane helix</keyword>
<name>K9X0F7_9NOST</name>
<dbReference type="GO" id="GO:0005886">
    <property type="term" value="C:plasma membrane"/>
    <property type="evidence" value="ECO:0007669"/>
    <property type="project" value="UniProtKB-SubCell"/>
</dbReference>
<dbReference type="eggNOG" id="COG2814">
    <property type="taxonomic scope" value="Bacteria"/>
</dbReference>
<dbReference type="InterPro" id="IPR020846">
    <property type="entry name" value="MFS_dom"/>
</dbReference>
<feature type="transmembrane region" description="Helical" evidence="6">
    <location>
        <begin position="43"/>
        <end position="64"/>
    </location>
</feature>
<dbReference type="GO" id="GO:0022857">
    <property type="term" value="F:transmembrane transporter activity"/>
    <property type="evidence" value="ECO:0007669"/>
    <property type="project" value="InterPro"/>
</dbReference>
<dbReference type="EMBL" id="CP003642">
    <property type="protein sequence ID" value="AFZ26075.1"/>
    <property type="molecule type" value="Genomic_DNA"/>
</dbReference>